<organism evidence="3 4">
    <name type="scientific">Cystoisospora suis</name>
    <dbReference type="NCBI Taxonomy" id="483139"/>
    <lineage>
        <taxon>Eukaryota</taxon>
        <taxon>Sar</taxon>
        <taxon>Alveolata</taxon>
        <taxon>Apicomplexa</taxon>
        <taxon>Conoidasida</taxon>
        <taxon>Coccidia</taxon>
        <taxon>Eucoccidiorida</taxon>
        <taxon>Eimeriorina</taxon>
        <taxon>Sarcocystidae</taxon>
        <taxon>Cystoisospora</taxon>
    </lineage>
</organism>
<dbReference type="SUPFAM" id="SSF50985">
    <property type="entry name" value="RCC1/BLIP-II"/>
    <property type="match status" value="1"/>
</dbReference>
<name>A0A2C6J4U9_9APIC</name>
<keyword evidence="1" id="KW-0677">Repeat</keyword>
<dbReference type="PANTHER" id="PTHR22870:SF408">
    <property type="entry name" value="OS09G0560450 PROTEIN"/>
    <property type="match status" value="1"/>
</dbReference>
<dbReference type="Proteomes" id="UP000221165">
    <property type="component" value="Unassembled WGS sequence"/>
</dbReference>
<dbReference type="InterPro" id="IPR000408">
    <property type="entry name" value="Reg_chr_condens"/>
</dbReference>
<reference evidence="3 4" key="1">
    <citation type="journal article" date="2017" name="Int. J. Parasitol.">
        <title>The genome of the protozoan parasite Cystoisospora suis and a reverse vaccinology approach to identify vaccine candidates.</title>
        <authorList>
            <person name="Palmieri N."/>
            <person name="Shrestha A."/>
            <person name="Ruttkowski B."/>
            <person name="Beck T."/>
            <person name="Vogl C."/>
            <person name="Tomley F."/>
            <person name="Blake D.P."/>
            <person name="Joachim A."/>
        </authorList>
    </citation>
    <scope>NUCLEOTIDE SEQUENCE [LARGE SCALE GENOMIC DNA]</scope>
    <source>
        <strain evidence="3 4">Wien I</strain>
    </source>
</reference>
<dbReference type="PANTHER" id="PTHR22870">
    <property type="entry name" value="REGULATOR OF CHROMOSOME CONDENSATION"/>
    <property type="match status" value="1"/>
</dbReference>
<keyword evidence="4" id="KW-1185">Reference proteome</keyword>
<dbReference type="EMBL" id="MIGC01012130">
    <property type="protein sequence ID" value="PHJ14711.1"/>
    <property type="molecule type" value="Genomic_DNA"/>
</dbReference>
<dbReference type="RefSeq" id="XP_067916447.1">
    <property type="nucleotide sequence ID" value="XM_068071577.1"/>
</dbReference>
<evidence type="ECO:0000256" key="1">
    <source>
        <dbReference type="ARBA" id="ARBA00022737"/>
    </source>
</evidence>
<protein>
    <submittedName>
        <fullName evidence="3">Myosin h</fullName>
    </submittedName>
</protein>
<proteinExistence type="predicted"/>
<dbReference type="InterPro" id="IPR009091">
    <property type="entry name" value="RCC1/BLIP-II"/>
</dbReference>
<evidence type="ECO:0000313" key="3">
    <source>
        <dbReference type="EMBL" id="PHJ14711.1"/>
    </source>
</evidence>
<dbReference type="Pfam" id="PF00415">
    <property type="entry name" value="RCC1"/>
    <property type="match status" value="1"/>
</dbReference>
<evidence type="ECO:0000256" key="2">
    <source>
        <dbReference type="PROSITE-ProRule" id="PRU00235"/>
    </source>
</evidence>
<dbReference type="GeneID" id="94434788"/>
<dbReference type="Gene3D" id="2.130.10.30">
    <property type="entry name" value="Regulator of chromosome condensation 1/beta-lactamase-inhibitor protein II"/>
    <property type="match status" value="1"/>
</dbReference>
<accession>A0A2C6J4U9</accession>
<comment type="caution">
    <text evidence="3">The sequence shown here is derived from an EMBL/GenBank/DDBJ whole genome shotgun (WGS) entry which is preliminary data.</text>
</comment>
<feature type="repeat" description="RCC1" evidence="2">
    <location>
        <begin position="33"/>
        <end position="84"/>
    </location>
</feature>
<sequence length="101" mass="10931">PLWISHESIRDLGSSIERVHCGLGFTYLLTEQGGLYVFGKATNGQLGLGSDTRSSKIAVPIENIYEKVQSVSCGVHTSLAVTASGDVYQWGIFLLWDADAQ</sequence>
<feature type="non-terminal residue" evidence="3">
    <location>
        <position position="101"/>
    </location>
</feature>
<dbReference type="PROSITE" id="PS50012">
    <property type="entry name" value="RCC1_3"/>
    <property type="match status" value="1"/>
</dbReference>
<dbReference type="InterPro" id="IPR051210">
    <property type="entry name" value="Ub_ligase/GEF_domain"/>
</dbReference>
<dbReference type="VEuPathDB" id="ToxoDB:CSUI_011479"/>
<dbReference type="AlphaFoldDB" id="A0A2C6J4U9"/>
<dbReference type="OrthoDB" id="360151at2759"/>
<gene>
    <name evidence="3" type="ORF">CSUI_011479</name>
</gene>
<feature type="non-terminal residue" evidence="3">
    <location>
        <position position="1"/>
    </location>
</feature>
<evidence type="ECO:0000313" key="4">
    <source>
        <dbReference type="Proteomes" id="UP000221165"/>
    </source>
</evidence>